<evidence type="ECO:0000256" key="6">
    <source>
        <dbReference type="SAM" id="Phobius"/>
    </source>
</evidence>
<keyword evidence="8" id="KW-1185">Reference proteome</keyword>
<keyword evidence="3 6" id="KW-0812">Transmembrane</keyword>
<evidence type="ECO:0000256" key="5">
    <source>
        <dbReference type="ARBA" id="ARBA00023136"/>
    </source>
</evidence>
<sequence length="94" mass="10177">MKEILFTNPVTILSFMAIFSGLGLATTGATTVNSFSLVLGVFLGSALWWLLLSSLAGAVEHRMKKRSLHVIHRVSGLMLLGFGVWSLGNWLMGV</sequence>
<dbReference type="EMBL" id="BA000004">
    <property type="protein sequence ID" value="BAB04040.1"/>
    <property type="molecule type" value="Genomic_DNA"/>
</dbReference>
<organism evidence="7 8">
    <name type="scientific">Halalkalibacterium halodurans (strain ATCC BAA-125 / DSM 18197 / FERM 7344 / JCM 9153 / C-125)</name>
    <name type="common">Bacillus halodurans</name>
    <dbReference type="NCBI Taxonomy" id="272558"/>
    <lineage>
        <taxon>Bacteria</taxon>
        <taxon>Bacillati</taxon>
        <taxon>Bacillota</taxon>
        <taxon>Bacilli</taxon>
        <taxon>Bacillales</taxon>
        <taxon>Bacillaceae</taxon>
        <taxon>Halalkalibacterium (ex Joshi et al. 2022)</taxon>
    </lineage>
</organism>
<feature type="transmembrane region" description="Helical" evidence="6">
    <location>
        <begin position="35"/>
        <end position="58"/>
    </location>
</feature>
<evidence type="ECO:0000256" key="4">
    <source>
        <dbReference type="ARBA" id="ARBA00022989"/>
    </source>
</evidence>
<evidence type="ECO:0000256" key="3">
    <source>
        <dbReference type="ARBA" id="ARBA00022692"/>
    </source>
</evidence>
<dbReference type="Proteomes" id="UP000001258">
    <property type="component" value="Chromosome"/>
</dbReference>
<evidence type="ECO:0000313" key="8">
    <source>
        <dbReference type="Proteomes" id="UP000001258"/>
    </source>
</evidence>
<dbReference type="PIR" id="A83690">
    <property type="entry name" value="A83690"/>
</dbReference>
<name>Q9KFZ5_HALH5</name>
<keyword evidence="4 6" id="KW-1133">Transmembrane helix</keyword>
<dbReference type="KEGG" id="bha:BH0321"/>
<evidence type="ECO:0000256" key="2">
    <source>
        <dbReference type="ARBA" id="ARBA00022475"/>
    </source>
</evidence>
<evidence type="ECO:0000313" key="7">
    <source>
        <dbReference type="EMBL" id="BAB04040.1"/>
    </source>
</evidence>
<dbReference type="AlphaFoldDB" id="Q9KFZ5"/>
<dbReference type="InterPro" id="IPR001123">
    <property type="entry name" value="LeuE-type"/>
</dbReference>
<proteinExistence type="predicted"/>
<gene>
    <name evidence="7" type="ordered locus">BH0321</name>
</gene>
<dbReference type="GO" id="GO:0006865">
    <property type="term" value="P:amino acid transport"/>
    <property type="evidence" value="ECO:0007669"/>
    <property type="project" value="InterPro"/>
</dbReference>
<dbReference type="STRING" id="272558.gene:10726174"/>
<evidence type="ECO:0000256" key="1">
    <source>
        <dbReference type="ARBA" id="ARBA00004651"/>
    </source>
</evidence>
<feature type="transmembrane region" description="Helical" evidence="6">
    <location>
        <begin position="70"/>
        <end position="92"/>
    </location>
</feature>
<protein>
    <submittedName>
        <fullName evidence="7">BH0321 protein</fullName>
    </submittedName>
</protein>
<dbReference type="eggNOG" id="COG1280">
    <property type="taxonomic scope" value="Bacteria"/>
</dbReference>
<accession>Q9KFZ5</accession>
<dbReference type="Pfam" id="PF01810">
    <property type="entry name" value="LysE"/>
    <property type="match status" value="1"/>
</dbReference>
<dbReference type="HOGENOM" id="CLU_2380218_0_0_9"/>
<dbReference type="RefSeq" id="WP_010896502.1">
    <property type="nucleotide sequence ID" value="NC_002570.2"/>
</dbReference>
<comment type="subcellular location">
    <subcellularLocation>
        <location evidence="1">Cell membrane</location>
        <topology evidence="1">Multi-pass membrane protein</topology>
    </subcellularLocation>
</comment>
<reference evidence="7 8" key="1">
    <citation type="journal article" date="2000" name="Nucleic Acids Res.">
        <title>Complete genome sequence of the alkaliphilic bacterium Bacillus halodurans and genomic sequence comparison with Bacillus subtilis.</title>
        <authorList>
            <person name="Takami H."/>
            <person name="Nakasone K."/>
            <person name="Takaki Y."/>
            <person name="Maeno G."/>
            <person name="Sasaki R."/>
            <person name="Masui N."/>
            <person name="Fuji F."/>
            <person name="Hirama C."/>
            <person name="Nakamura Y."/>
            <person name="Ogasawara N."/>
            <person name="Kuhara S."/>
            <person name="Horikoshi K."/>
        </authorList>
    </citation>
    <scope>NUCLEOTIDE SEQUENCE [LARGE SCALE GENOMIC DNA]</scope>
    <source>
        <strain evidence="8">ATCC BAA-125 / DSM 18197 / FERM 7344 / JCM 9153 / C-125</strain>
    </source>
</reference>
<dbReference type="GO" id="GO:0005886">
    <property type="term" value="C:plasma membrane"/>
    <property type="evidence" value="ECO:0007669"/>
    <property type="project" value="UniProtKB-SubCell"/>
</dbReference>
<keyword evidence="2" id="KW-1003">Cell membrane</keyword>
<keyword evidence="5 6" id="KW-0472">Membrane</keyword>